<feature type="compositionally biased region" description="Basic residues" evidence="1">
    <location>
        <begin position="69"/>
        <end position="80"/>
    </location>
</feature>
<evidence type="ECO:0000313" key="3">
    <source>
        <dbReference type="EMBL" id="MDR8019369.1"/>
    </source>
</evidence>
<feature type="region of interest" description="Disordered" evidence="1">
    <location>
        <begin position="69"/>
        <end position="123"/>
    </location>
</feature>
<evidence type="ECO:0000256" key="1">
    <source>
        <dbReference type="SAM" id="MobiDB-lite"/>
    </source>
</evidence>
<dbReference type="Proteomes" id="UP001251870">
    <property type="component" value="Unassembled WGS sequence"/>
</dbReference>
<dbReference type="RefSeq" id="WP_310548358.1">
    <property type="nucleotide sequence ID" value="NZ_JAVKGR010000007.1"/>
</dbReference>
<accession>A0ABU2DS85</accession>
<feature type="compositionally biased region" description="Low complexity" evidence="1">
    <location>
        <begin position="107"/>
        <end position="123"/>
    </location>
</feature>
<reference evidence="3 4" key="1">
    <citation type="submission" date="2023-09" db="EMBL/GenBank/DDBJ databases">
        <title>Description of three actinobacteria isolated from air of manufacturing shop in a pharmaceutical factory.</title>
        <authorList>
            <person name="Zhang D.-F."/>
        </authorList>
    </citation>
    <scope>NUCLEOTIDE SEQUENCE [LARGE SCALE GENOMIC DNA]</scope>
    <source>
        <strain evidence="3 4">LY-0111</strain>
    </source>
</reference>
<dbReference type="EMBL" id="JAVKGR010000007">
    <property type="protein sequence ID" value="MDR8019369.1"/>
    <property type="molecule type" value="Genomic_DNA"/>
</dbReference>
<feature type="compositionally biased region" description="Basic and acidic residues" evidence="1">
    <location>
        <begin position="328"/>
        <end position="344"/>
    </location>
</feature>
<proteinExistence type="predicted"/>
<protein>
    <submittedName>
        <fullName evidence="3">Uncharacterized protein</fullName>
    </submittedName>
</protein>
<keyword evidence="2" id="KW-0472">Membrane</keyword>
<feature type="compositionally biased region" description="Pro residues" evidence="1">
    <location>
        <begin position="347"/>
        <end position="356"/>
    </location>
</feature>
<name>A0ABU2DS85_9MICC</name>
<feature type="compositionally biased region" description="Low complexity" evidence="1">
    <location>
        <begin position="279"/>
        <end position="321"/>
    </location>
</feature>
<feature type="transmembrane region" description="Helical" evidence="2">
    <location>
        <begin position="140"/>
        <end position="159"/>
    </location>
</feature>
<evidence type="ECO:0000256" key="2">
    <source>
        <dbReference type="SAM" id="Phobius"/>
    </source>
</evidence>
<evidence type="ECO:0000313" key="4">
    <source>
        <dbReference type="Proteomes" id="UP001251870"/>
    </source>
</evidence>
<feature type="transmembrane region" description="Helical" evidence="2">
    <location>
        <begin position="20"/>
        <end position="40"/>
    </location>
</feature>
<comment type="caution">
    <text evidence="3">The sequence shown here is derived from an EMBL/GenBank/DDBJ whole genome shotgun (WGS) entry which is preliminary data.</text>
</comment>
<sequence>MILGASRHQTTMLTVIPDLPIHSSVLFAFAAGLFLAALIIRAQRLPERPASPWTAARLMHPTITRLRRLRRPRTPRRGRAERRAPMSENTQRGGASTALAAPETREAPAASAGEPVVEAPAAATREPTASFSVRWGRATVALLGVLALVTSVVTAVIAATGTITFTIPLIALLVFAAAIVGLRAMAVTRRRGERREQLDAALAEAMNPTLSSEEAAAQRRPHVPTTAHTLHAQQAAPFDAMISDARGSGGPRSLQEIDADGLPVDLAETFGDQPELQSTPAHAPQATAQAAPQRAPQATPAEPASQDTAHTAHTVRTAHPADASGQWRPREVPRPKYLDAEKVTRPLPEPLRPEQPVPSGDVRLNRGDAEPAHAAHAASAAEASQIPAFSTAPHRGSGQQALDLDAVLRRRRA</sequence>
<feature type="transmembrane region" description="Helical" evidence="2">
    <location>
        <begin position="165"/>
        <end position="186"/>
    </location>
</feature>
<feature type="compositionally biased region" description="Low complexity" evidence="1">
    <location>
        <begin position="374"/>
        <end position="388"/>
    </location>
</feature>
<organism evidence="3 4">
    <name type="scientific">Nesterenkonia aerolata</name>
    <dbReference type="NCBI Taxonomy" id="3074079"/>
    <lineage>
        <taxon>Bacteria</taxon>
        <taxon>Bacillati</taxon>
        <taxon>Actinomycetota</taxon>
        <taxon>Actinomycetes</taxon>
        <taxon>Micrococcales</taxon>
        <taxon>Micrococcaceae</taxon>
        <taxon>Nesterenkonia</taxon>
    </lineage>
</organism>
<keyword evidence="4" id="KW-1185">Reference proteome</keyword>
<feature type="region of interest" description="Disordered" evidence="1">
    <location>
        <begin position="274"/>
        <end position="413"/>
    </location>
</feature>
<keyword evidence="2" id="KW-1133">Transmembrane helix</keyword>
<gene>
    <name evidence="3" type="ORF">RIL96_07290</name>
</gene>
<keyword evidence="2" id="KW-0812">Transmembrane</keyword>
<feature type="compositionally biased region" description="Basic and acidic residues" evidence="1">
    <location>
        <begin position="363"/>
        <end position="373"/>
    </location>
</feature>